<comment type="subcellular location">
    <subcellularLocation>
        <location evidence="1">Membrane</location>
        <topology evidence="1">Single-pass membrane protein</topology>
    </subcellularLocation>
</comment>
<evidence type="ECO:0000256" key="1">
    <source>
        <dbReference type="ARBA" id="ARBA00004167"/>
    </source>
</evidence>
<evidence type="ECO:0000256" key="4">
    <source>
        <dbReference type="ARBA" id="ARBA00022989"/>
    </source>
</evidence>
<dbReference type="GO" id="GO:0016020">
    <property type="term" value="C:membrane"/>
    <property type="evidence" value="ECO:0007669"/>
    <property type="project" value="UniProtKB-SubCell"/>
</dbReference>
<dbReference type="Pfam" id="PF07970">
    <property type="entry name" value="COPIIcoated_ERV"/>
    <property type="match status" value="1"/>
</dbReference>
<evidence type="ECO:0000259" key="7">
    <source>
        <dbReference type="PROSITE" id="PS51352"/>
    </source>
</evidence>
<evidence type="ECO:0000256" key="2">
    <source>
        <dbReference type="ARBA" id="ARBA00022692"/>
    </source>
</evidence>
<dbReference type="Pfam" id="PF00085">
    <property type="entry name" value="Thioredoxin"/>
    <property type="match status" value="1"/>
</dbReference>
<dbReference type="InterPro" id="IPR045888">
    <property type="entry name" value="Erv"/>
</dbReference>
<dbReference type="AlphaFoldDB" id="A0A7S0WKA2"/>
<feature type="transmembrane region" description="Helical" evidence="6">
    <location>
        <begin position="448"/>
        <end position="469"/>
    </location>
</feature>
<dbReference type="PANTHER" id="PTHR10984:SF37">
    <property type="entry name" value="PROTEIN DISULFIDE-ISOMERASE 5-3"/>
    <property type="match status" value="1"/>
</dbReference>
<feature type="domain" description="Thioredoxin" evidence="7">
    <location>
        <begin position="147"/>
        <end position="269"/>
    </location>
</feature>
<dbReference type="PROSITE" id="PS51352">
    <property type="entry name" value="THIOREDOXIN_2"/>
    <property type="match status" value="1"/>
</dbReference>
<proteinExistence type="predicted"/>
<dbReference type="CDD" id="cd02961">
    <property type="entry name" value="PDI_a_family"/>
    <property type="match status" value="1"/>
</dbReference>
<dbReference type="InterPro" id="IPR039542">
    <property type="entry name" value="Erv_N"/>
</dbReference>
<protein>
    <recommendedName>
        <fullName evidence="7">Thioredoxin domain-containing protein</fullName>
    </recommendedName>
</protein>
<keyword evidence="3" id="KW-0732">Signal</keyword>
<dbReference type="FunFam" id="3.40.30.10:FF:000174">
    <property type="entry name" value="Protein disulfide-isomerase 5-4"/>
    <property type="match status" value="1"/>
</dbReference>
<keyword evidence="5 6" id="KW-0472">Membrane</keyword>
<feature type="transmembrane region" description="Helical" evidence="6">
    <location>
        <begin position="20"/>
        <end position="44"/>
    </location>
</feature>
<dbReference type="SUPFAM" id="SSF52833">
    <property type="entry name" value="Thioredoxin-like"/>
    <property type="match status" value="1"/>
</dbReference>
<dbReference type="GO" id="GO:0030134">
    <property type="term" value="C:COPII-coated ER to Golgi transport vesicle"/>
    <property type="evidence" value="ECO:0007669"/>
    <property type="project" value="TreeGrafter"/>
</dbReference>
<name>A0A7S0WKA2_9CHLO</name>
<dbReference type="InterPro" id="IPR013766">
    <property type="entry name" value="Thioredoxin_domain"/>
</dbReference>
<accession>A0A7S0WKA2</accession>
<evidence type="ECO:0000256" key="6">
    <source>
        <dbReference type="SAM" id="Phobius"/>
    </source>
</evidence>
<dbReference type="InterPro" id="IPR036249">
    <property type="entry name" value="Thioredoxin-like_sf"/>
</dbReference>
<keyword evidence="4 6" id="KW-1133">Transmembrane helix</keyword>
<sequence>MGTMSKIKAMDFYRKIPRDLTEATHFGALVSICAALLMILLFGMELNDYLSVRTESSIIVDRSVDGDLLRINFNLSFPALSCEFASVDVSDAMGNHRVNLTKTVRKYPLDKNGRIVGDVVRDLPEPKYEELLHDIQETHIEKKPEEVKIMDTLDAATFPEAIKKYPILMVNFYAPWCPWSRRLAPVWESAAQVMLRKFPPEDGRIKLAKVDCTVEGLLCRGHHIQGFPSIRVFRSGVDMLDHGHHHDHESYVGDRTVEAIVEFAEKLIPAAAASGVKALPMADAEAAAQTMKVGAPGCSVEGFVLVKKVPGNLHISAHSQKHSFNNGVMNMTHVVHHLSFGKEISRNKWAMVQRLHPDGLLNAWSNRLKGRVFFSTEANITHEHYTQVVMTSVEPRTFGIVEVGYNRVDLYEYTHHSHAIKTDEMPMTKFSFDPSPMQVLVKEKPRHFYHFITTVCAIIGGVFTVAGIADSTVFHTAKLFKKVELGKQY</sequence>
<dbReference type="Gene3D" id="3.40.30.10">
    <property type="entry name" value="Glutaredoxin"/>
    <property type="match status" value="1"/>
</dbReference>
<dbReference type="EMBL" id="HBFA01020467">
    <property type="protein sequence ID" value="CAD8670489.1"/>
    <property type="molecule type" value="Transcribed_RNA"/>
</dbReference>
<reference evidence="8" key="1">
    <citation type="submission" date="2021-01" db="EMBL/GenBank/DDBJ databases">
        <authorList>
            <person name="Corre E."/>
            <person name="Pelletier E."/>
            <person name="Niang G."/>
            <person name="Scheremetjew M."/>
            <person name="Finn R."/>
            <person name="Kale V."/>
            <person name="Holt S."/>
            <person name="Cochrane G."/>
            <person name="Meng A."/>
            <person name="Brown T."/>
            <person name="Cohen L."/>
        </authorList>
    </citation>
    <scope>NUCLEOTIDE SEQUENCE</scope>
    <source>
        <strain evidence="8">CCMP722</strain>
    </source>
</reference>
<evidence type="ECO:0000256" key="3">
    <source>
        <dbReference type="ARBA" id="ARBA00022729"/>
    </source>
</evidence>
<gene>
    <name evidence="8" type="ORF">POBO1169_LOCUS10466</name>
</gene>
<dbReference type="PANTHER" id="PTHR10984">
    <property type="entry name" value="ENDOPLASMIC RETICULUM-GOLGI INTERMEDIATE COMPARTMENT PROTEIN"/>
    <property type="match status" value="1"/>
</dbReference>
<organism evidence="8">
    <name type="scientific">Pyramimonas obovata</name>
    <dbReference type="NCBI Taxonomy" id="1411642"/>
    <lineage>
        <taxon>Eukaryota</taxon>
        <taxon>Viridiplantae</taxon>
        <taxon>Chlorophyta</taxon>
        <taxon>Pyramimonadophyceae</taxon>
        <taxon>Pyramimonadales</taxon>
        <taxon>Pyramimonadaceae</taxon>
        <taxon>Pyramimonas</taxon>
        <taxon>Pyramimonas incertae sedis</taxon>
    </lineage>
</organism>
<dbReference type="Pfam" id="PF13850">
    <property type="entry name" value="ERGIC_N"/>
    <property type="match status" value="1"/>
</dbReference>
<keyword evidence="2 6" id="KW-0812">Transmembrane</keyword>
<dbReference type="InterPro" id="IPR012936">
    <property type="entry name" value="Erv_C"/>
</dbReference>
<evidence type="ECO:0000313" key="8">
    <source>
        <dbReference type="EMBL" id="CAD8670489.1"/>
    </source>
</evidence>
<dbReference type="GO" id="GO:0005783">
    <property type="term" value="C:endoplasmic reticulum"/>
    <property type="evidence" value="ECO:0007669"/>
    <property type="project" value="TreeGrafter"/>
</dbReference>
<evidence type="ECO:0000256" key="5">
    <source>
        <dbReference type="ARBA" id="ARBA00023136"/>
    </source>
</evidence>